<evidence type="ECO:0000256" key="5">
    <source>
        <dbReference type="ARBA" id="ARBA00023235"/>
    </source>
</evidence>
<feature type="domain" description="Alpha-D-phosphohexomutase alpha/beta/alpha" evidence="11">
    <location>
        <begin position="157"/>
        <end position="254"/>
    </location>
</feature>
<evidence type="ECO:0000256" key="1">
    <source>
        <dbReference type="ARBA" id="ARBA00010231"/>
    </source>
</evidence>
<dbReference type="PROSITE" id="PS00710">
    <property type="entry name" value="PGM_PMM"/>
    <property type="match status" value="1"/>
</dbReference>
<comment type="cofactor">
    <cofactor evidence="6">
        <name>Mg(2+)</name>
        <dbReference type="ChEBI" id="CHEBI:18420"/>
    </cofactor>
    <text evidence="6">Binds 1 Mg(2+) ion per subunit.</text>
</comment>
<evidence type="ECO:0000259" key="10">
    <source>
        <dbReference type="Pfam" id="PF02878"/>
    </source>
</evidence>
<dbReference type="InterPro" id="IPR005843">
    <property type="entry name" value="A-D-PHexomutase_C"/>
</dbReference>
<dbReference type="PANTHER" id="PTHR42946:SF1">
    <property type="entry name" value="PHOSPHOGLUCOMUTASE (ALPHA-D-GLUCOSE-1,6-BISPHOSPHATE-DEPENDENT)"/>
    <property type="match status" value="1"/>
</dbReference>
<feature type="binding site" description="via phosphate group" evidence="6">
    <location>
        <position position="102"/>
    </location>
    <ligand>
        <name>Mg(2+)</name>
        <dbReference type="ChEBI" id="CHEBI:18420"/>
    </ligand>
</feature>
<dbReference type="InterPro" id="IPR005841">
    <property type="entry name" value="Alpha-D-phosphohexomutase_SF"/>
</dbReference>
<dbReference type="GO" id="GO:0004615">
    <property type="term" value="F:phosphomannomutase activity"/>
    <property type="evidence" value="ECO:0007669"/>
    <property type="project" value="TreeGrafter"/>
</dbReference>
<organism evidence="13 14">
    <name type="scientific">Mariprofundus aestuarium</name>
    <dbReference type="NCBI Taxonomy" id="1921086"/>
    <lineage>
        <taxon>Bacteria</taxon>
        <taxon>Pseudomonadati</taxon>
        <taxon>Pseudomonadota</taxon>
        <taxon>Candidatius Mariprofundia</taxon>
        <taxon>Mariprofundales</taxon>
        <taxon>Mariprofundaceae</taxon>
        <taxon>Mariprofundus</taxon>
    </lineage>
</organism>
<comment type="PTM">
    <text evidence="6">Activated by phosphorylation.</text>
</comment>
<proteinExistence type="inferred from homology"/>
<evidence type="ECO:0000256" key="3">
    <source>
        <dbReference type="ARBA" id="ARBA00022723"/>
    </source>
</evidence>
<evidence type="ECO:0000256" key="7">
    <source>
        <dbReference type="RuleBase" id="RU004326"/>
    </source>
</evidence>
<dbReference type="Proteomes" id="UP000231701">
    <property type="component" value="Chromosome"/>
</dbReference>
<dbReference type="InterPro" id="IPR050060">
    <property type="entry name" value="Phosphoglucosamine_mutase"/>
</dbReference>
<dbReference type="GO" id="GO:0009252">
    <property type="term" value="P:peptidoglycan biosynthetic process"/>
    <property type="evidence" value="ECO:0007669"/>
    <property type="project" value="TreeGrafter"/>
</dbReference>
<feature type="binding site" evidence="6">
    <location>
        <position position="241"/>
    </location>
    <ligand>
        <name>Mg(2+)</name>
        <dbReference type="ChEBI" id="CHEBI:18420"/>
    </ligand>
</feature>
<dbReference type="HAMAP" id="MF_01554_B">
    <property type="entry name" value="GlmM_B"/>
    <property type="match status" value="1"/>
</dbReference>
<evidence type="ECO:0000256" key="2">
    <source>
        <dbReference type="ARBA" id="ARBA00022553"/>
    </source>
</evidence>
<dbReference type="Pfam" id="PF02879">
    <property type="entry name" value="PGM_PMM_II"/>
    <property type="match status" value="1"/>
</dbReference>
<protein>
    <recommendedName>
        <fullName evidence="6 8">Phosphoglucosamine mutase</fullName>
        <ecNumber evidence="6 8">5.4.2.10</ecNumber>
    </recommendedName>
</protein>
<keyword evidence="3 6" id="KW-0479">Metal-binding</keyword>
<keyword evidence="2 6" id="KW-0597">Phosphoprotein</keyword>
<dbReference type="GO" id="GO:0005829">
    <property type="term" value="C:cytosol"/>
    <property type="evidence" value="ECO:0007669"/>
    <property type="project" value="TreeGrafter"/>
</dbReference>
<evidence type="ECO:0000259" key="11">
    <source>
        <dbReference type="Pfam" id="PF02879"/>
    </source>
</evidence>
<reference evidence="13 14" key="1">
    <citation type="submission" date="2016-12" db="EMBL/GenBank/DDBJ databases">
        <title>Isolation and genomic insights into novel planktonic Zetaproteobacteria from stratified waters of the Chesapeake Bay.</title>
        <authorList>
            <person name="McAllister S.M."/>
            <person name="Kato S."/>
            <person name="Chan C.S."/>
            <person name="Chiu B.K."/>
            <person name="Field E.K."/>
        </authorList>
    </citation>
    <scope>NUCLEOTIDE SEQUENCE [LARGE SCALE GENOMIC DNA]</scope>
    <source>
        <strain evidence="13 14">CP-5</strain>
    </source>
</reference>
<keyword evidence="5 6" id="KW-0413">Isomerase</keyword>
<keyword evidence="4 6" id="KW-0460">Magnesium</keyword>
<feature type="domain" description="Alpha-D-phosphohexomutase C-terminal" evidence="9">
    <location>
        <begin position="375"/>
        <end position="435"/>
    </location>
</feature>
<dbReference type="EC" id="5.4.2.10" evidence="6 8"/>
<evidence type="ECO:0000259" key="12">
    <source>
        <dbReference type="Pfam" id="PF02880"/>
    </source>
</evidence>
<dbReference type="Gene3D" id="3.40.120.10">
    <property type="entry name" value="Alpha-D-Glucose-1,6-Bisphosphate, subunit A, domain 3"/>
    <property type="match status" value="3"/>
</dbReference>
<evidence type="ECO:0000256" key="6">
    <source>
        <dbReference type="HAMAP-Rule" id="MF_01554"/>
    </source>
</evidence>
<dbReference type="InterPro" id="IPR005845">
    <property type="entry name" value="A-D-PHexomutase_a/b/a-II"/>
</dbReference>
<name>A0A2K8KZU2_MARES</name>
<dbReference type="InterPro" id="IPR005844">
    <property type="entry name" value="A-D-PHexomutase_a/b/a-I"/>
</dbReference>
<dbReference type="PANTHER" id="PTHR42946">
    <property type="entry name" value="PHOSPHOHEXOSE MUTASE"/>
    <property type="match status" value="1"/>
</dbReference>
<dbReference type="InterPro" id="IPR036900">
    <property type="entry name" value="A-D-PHexomutase_C_sf"/>
</dbReference>
<sequence>MRRYFGTDGVRGTVNKTPMTAEFSLSLGRAAGHVLTRHLDHKPHILIGKDTRLSGYMIESALCAGLTAQGMNVLLVGPVPTPAVAYLTRSLRADAGVMLSASHNPAGDNGIKFFAADGFKLPDEVELEIEACLDALPPLPPALEIGKAARVDDARGRYIEFLKGSLPKGLRLDGLKVVVDCANGAAYDVAPRILHELGCNVISMHVEPDGYNINRECGSTYPEHMIRRVVESGADVGLALDGDADRLIACDQNGQIIDGDRVIAILAEHEHRHGQLSGGGVVTTLMSNMGLERYLGSMGLEMFRADVGDRYVLEMMRDKGCNLGGEQSGHMILLDHNTTGDGLMTALQLLTAMTEQQKQLSEMAAGMELFPQKLWNIVMPERRDVLADTQVQALIRDAEESLGSEGRVNVRMSGTEPKLRIMVEASDEELMQSVGNALVQAINTRVC</sequence>
<accession>A0A2K8KZU2</accession>
<feature type="modified residue" description="Phosphoserine" evidence="6">
    <location>
        <position position="102"/>
    </location>
</feature>
<dbReference type="InterPro" id="IPR005846">
    <property type="entry name" value="A-D-PHexomutase_a/b/a-III"/>
</dbReference>
<dbReference type="GO" id="GO:0008966">
    <property type="term" value="F:phosphoglucosamine mutase activity"/>
    <property type="evidence" value="ECO:0007669"/>
    <property type="project" value="UniProtKB-UniRule"/>
</dbReference>
<feature type="binding site" evidence="6">
    <location>
        <position position="245"/>
    </location>
    <ligand>
        <name>Mg(2+)</name>
        <dbReference type="ChEBI" id="CHEBI:18420"/>
    </ligand>
</feature>
<dbReference type="NCBIfam" id="NF008139">
    <property type="entry name" value="PRK10887.1"/>
    <property type="match status" value="1"/>
</dbReference>
<dbReference type="GO" id="GO:0005975">
    <property type="term" value="P:carbohydrate metabolic process"/>
    <property type="evidence" value="ECO:0007669"/>
    <property type="project" value="InterPro"/>
</dbReference>
<evidence type="ECO:0000313" key="14">
    <source>
        <dbReference type="Proteomes" id="UP000231701"/>
    </source>
</evidence>
<dbReference type="NCBIfam" id="TIGR01455">
    <property type="entry name" value="glmM"/>
    <property type="match status" value="1"/>
</dbReference>
<dbReference type="Pfam" id="PF02880">
    <property type="entry name" value="PGM_PMM_III"/>
    <property type="match status" value="1"/>
</dbReference>
<dbReference type="RefSeq" id="WP_100278308.1">
    <property type="nucleotide sequence ID" value="NZ_CP018799.1"/>
</dbReference>
<evidence type="ECO:0000259" key="9">
    <source>
        <dbReference type="Pfam" id="PF00408"/>
    </source>
</evidence>
<evidence type="ECO:0000256" key="8">
    <source>
        <dbReference type="RuleBase" id="RU004327"/>
    </source>
</evidence>
<dbReference type="FunFam" id="3.40.120.10:FF:000001">
    <property type="entry name" value="Phosphoglucosamine mutase"/>
    <property type="match status" value="1"/>
</dbReference>
<dbReference type="Pfam" id="PF02878">
    <property type="entry name" value="PGM_PMM_I"/>
    <property type="match status" value="1"/>
</dbReference>
<feature type="active site" description="Phosphoserine intermediate" evidence="6">
    <location>
        <position position="102"/>
    </location>
</feature>
<dbReference type="PRINTS" id="PR00509">
    <property type="entry name" value="PGMPMM"/>
</dbReference>
<comment type="function">
    <text evidence="6 8">Catalyzes the conversion of glucosamine-6-phosphate to glucosamine-1-phosphate.</text>
</comment>
<keyword evidence="14" id="KW-1185">Reference proteome</keyword>
<dbReference type="KEGG" id="maes:Ga0123461_2149"/>
<dbReference type="Gene3D" id="3.30.310.50">
    <property type="entry name" value="Alpha-D-phosphohexomutase, C-terminal domain"/>
    <property type="match status" value="1"/>
</dbReference>
<feature type="binding site" evidence="6">
    <location>
        <position position="243"/>
    </location>
    <ligand>
        <name>Mg(2+)</name>
        <dbReference type="ChEBI" id="CHEBI:18420"/>
    </ligand>
</feature>
<dbReference type="SUPFAM" id="SSF55957">
    <property type="entry name" value="Phosphoglucomutase, C-terminal domain"/>
    <property type="match status" value="1"/>
</dbReference>
<dbReference type="InterPro" id="IPR006352">
    <property type="entry name" value="GlmM_bact"/>
</dbReference>
<evidence type="ECO:0000256" key="4">
    <source>
        <dbReference type="ARBA" id="ARBA00022842"/>
    </source>
</evidence>
<dbReference type="GO" id="GO:0006048">
    <property type="term" value="P:UDP-N-acetylglucosamine biosynthetic process"/>
    <property type="evidence" value="ECO:0007669"/>
    <property type="project" value="TreeGrafter"/>
</dbReference>
<gene>
    <name evidence="6" type="primary">glmM</name>
    <name evidence="13" type="ORF">Ga0123461_2149</name>
</gene>
<dbReference type="GO" id="GO:0000287">
    <property type="term" value="F:magnesium ion binding"/>
    <property type="evidence" value="ECO:0007669"/>
    <property type="project" value="UniProtKB-UniRule"/>
</dbReference>
<dbReference type="InterPro" id="IPR016066">
    <property type="entry name" value="A-D-PHexomutase_CS"/>
</dbReference>
<dbReference type="FunFam" id="3.40.120.10:FF:000003">
    <property type="entry name" value="Phosphoglucosamine mutase"/>
    <property type="match status" value="1"/>
</dbReference>
<comment type="catalytic activity">
    <reaction evidence="6 8">
        <text>alpha-D-glucosamine 1-phosphate = D-glucosamine 6-phosphate</text>
        <dbReference type="Rhea" id="RHEA:23424"/>
        <dbReference type="ChEBI" id="CHEBI:58516"/>
        <dbReference type="ChEBI" id="CHEBI:58725"/>
        <dbReference type="EC" id="5.4.2.10"/>
    </reaction>
</comment>
<dbReference type="CDD" id="cd05802">
    <property type="entry name" value="GlmM"/>
    <property type="match status" value="1"/>
</dbReference>
<evidence type="ECO:0000313" key="13">
    <source>
        <dbReference type="EMBL" id="ATX80555.1"/>
    </source>
</evidence>
<dbReference type="AlphaFoldDB" id="A0A2K8KZU2"/>
<dbReference type="OrthoDB" id="5287886at2"/>
<feature type="domain" description="Alpha-D-phosphohexomutase alpha/beta/alpha" evidence="12">
    <location>
        <begin position="258"/>
        <end position="367"/>
    </location>
</feature>
<dbReference type="Pfam" id="PF00408">
    <property type="entry name" value="PGM_PMM_IV"/>
    <property type="match status" value="1"/>
</dbReference>
<comment type="similarity">
    <text evidence="1 6 7">Belongs to the phosphohexose mutase family.</text>
</comment>
<feature type="domain" description="Alpha-D-phosphohexomutase alpha/beta/alpha" evidence="10">
    <location>
        <begin position="2"/>
        <end position="134"/>
    </location>
</feature>
<dbReference type="InterPro" id="IPR016055">
    <property type="entry name" value="A-D-PHexomutase_a/b/a-I/II/III"/>
</dbReference>
<dbReference type="SUPFAM" id="SSF53738">
    <property type="entry name" value="Phosphoglucomutase, first 3 domains"/>
    <property type="match status" value="3"/>
</dbReference>
<dbReference type="EMBL" id="CP018799">
    <property type="protein sequence ID" value="ATX80555.1"/>
    <property type="molecule type" value="Genomic_DNA"/>
</dbReference>